<dbReference type="PANTHER" id="PTHR33217">
    <property type="entry name" value="TRANSPOSASE FOR INSERTION SEQUENCE ELEMENT IS1081"/>
    <property type="match status" value="1"/>
</dbReference>
<organism evidence="7 8">
    <name type="scientific">Fusobacterium gonidiaformans 3-1-5R</name>
    <dbReference type="NCBI Taxonomy" id="469605"/>
    <lineage>
        <taxon>Bacteria</taxon>
        <taxon>Fusobacteriati</taxon>
        <taxon>Fusobacteriota</taxon>
        <taxon>Fusobacteriia</taxon>
        <taxon>Fusobacteriales</taxon>
        <taxon>Fusobacteriaceae</taxon>
        <taxon>Fusobacterium</taxon>
    </lineage>
</organism>
<evidence type="ECO:0000256" key="1">
    <source>
        <dbReference type="ARBA" id="ARBA00002190"/>
    </source>
</evidence>
<comment type="similarity">
    <text evidence="2 6">Belongs to the transposase mutator family.</text>
</comment>
<evidence type="ECO:0000256" key="4">
    <source>
        <dbReference type="ARBA" id="ARBA00023125"/>
    </source>
</evidence>
<dbReference type="PANTHER" id="PTHR33217:SF5">
    <property type="entry name" value="MUTATOR FAMILY TRANSPOSASE"/>
    <property type="match status" value="1"/>
</dbReference>
<comment type="function">
    <text evidence="1 6">Required for the transposition of the insertion element.</text>
</comment>
<protein>
    <recommendedName>
        <fullName evidence="6">Mutator family transposase</fullName>
    </recommendedName>
</protein>
<keyword evidence="5 6" id="KW-0233">DNA recombination</keyword>
<dbReference type="GO" id="GO:0006313">
    <property type="term" value="P:DNA transposition"/>
    <property type="evidence" value="ECO:0007669"/>
    <property type="project" value="UniProtKB-UniRule"/>
</dbReference>
<keyword evidence="3 6" id="KW-0815">Transposition</keyword>
<dbReference type="RefSeq" id="WP_008800824.1">
    <property type="nucleotide sequence ID" value="NZ_GG657971.1"/>
</dbReference>
<reference evidence="7 8" key="1">
    <citation type="submission" date="2009-02" db="EMBL/GenBank/DDBJ databases">
        <title>The Genome Sequence of Fusobacterium sp. 3_1_5R.</title>
        <authorList>
            <consortium name="The Broad Institute Genome Sequencing Platform"/>
            <person name="Ward D."/>
            <person name="Young S.K."/>
            <person name="Kodira C.D."/>
            <person name="Zeng Q."/>
            <person name="Koehrsen M."/>
            <person name="Alvarado L."/>
            <person name="Berlin A."/>
            <person name="Borenstein D."/>
            <person name="Chen Z."/>
            <person name="Engels R."/>
            <person name="Freedman E."/>
            <person name="Gellesch M."/>
            <person name="Goldberg J."/>
            <person name="Griggs A."/>
            <person name="Gujja S."/>
            <person name="Heiman D."/>
            <person name="Hepburn T."/>
            <person name="Howarth C."/>
            <person name="Jen D."/>
            <person name="Larson L."/>
            <person name="Lewis B."/>
            <person name="Mehta T."/>
            <person name="Park D."/>
            <person name="Pearson M."/>
            <person name="Roberts A."/>
            <person name="Saif S."/>
            <person name="Shea T."/>
            <person name="Shenoy N."/>
            <person name="Sisk P."/>
            <person name="Stolte C."/>
            <person name="Sykes S."/>
            <person name="Walk T."/>
            <person name="White J."/>
            <person name="Yandava C."/>
            <person name="Allen-Vercoe E."/>
            <person name="Strauss J."/>
            <person name="Ambrose C."/>
            <person name="Lander E."/>
            <person name="Nusbaum C."/>
            <person name="Galagan J."/>
            <person name="Birren B."/>
        </authorList>
    </citation>
    <scope>NUCLEOTIDE SEQUENCE [LARGE SCALE GENOMIC DNA]</scope>
    <source>
        <strain evidence="7 8">3_1_5R</strain>
    </source>
</reference>
<sequence>MKEKKEVYKVKPLTEEKKNIIATLIEEYDIKTAQDIQEALKDLLGGTIQSMLEAEMEEHIGYEKYQHSDGANYRNGTKKKNIRSTYGEFQVEVPQDRNSSFEPKIVKKRQKDISEIDQKIINMYARGLTTRQISQQMEEIYGFECSESFIS</sequence>
<keyword evidence="4 6" id="KW-0238">DNA-binding</keyword>
<evidence type="ECO:0000256" key="2">
    <source>
        <dbReference type="ARBA" id="ARBA00010961"/>
    </source>
</evidence>
<feature type="non-terminal residue" evidence="7">
    <location>
        <position position="151"/>
    </location>
</feature>
<proteinExistence type="inferred from homology"/>
<evidence type="ECO:0000313" key="8">
    <source>
        <dbReference type="Proteomes" id="UP000002975"/>
    </source>
</evidence>
<dbReference type="InterPro" id="IPR001207">
    <property type="entry name" value="Transposase_mutator"/>
</dbReference>
<name>E5BF64_9FUSO</name>
<dbReference type="GO" id="GO:0003677">
    <property type="term" value="F:DNA binding"/>
    <property type="evidence" value="ECO:0007669"/>
    <property type="project" value="UniProtKB-UniRule"/>
</dbReference>
<evidence type="ECO:0000256" key="5">
    <source>
        <dbReference type="ARBA" id="ARBA00023172"/>
    </source>
</evidence>
<dbReference type="HOGENOM" id="CLU_036805_12_4_0"/>
<dbReference type="AlphaFoldDB" id="E5BF64"/>
<evidence type="ECO:0000256" key="3">
    <source>
        <dbReference type="ARBA" id="ARBA00022578"/>
    </source>
</evidence>
<dbReference type="EMBL" id="GG657971">
    <property type="protein sequence ID" value="EFS20745.1"/>
    <property type="molecule type" value="Genomic_DNA"/>
</dbReference>
<keyword evidence="6" id="KW-0814">Transposable element</keyword>
<evidence type="ECO:0000256" key="6">
    <source>
        <dbReference type="RuleBase" id="RU365089"/>
    </source>
</evidence>
<dbReference type="GO" id="GO:0004803">
    <property type="term" value="F:transposase activity"/>
    <property type="evidence" value="ECO:0007669"/>
    <property type="project" value="UniProtKB-UniRule"/>
</dbReference>
<accession>E5BF64</accession>
<dbReference type="Pfam" id="PF00872">
    <property type="entry name" value="Transposase_mut"/>
    <property type="match status" value="1"/>
</dbReference>
<keyword evidence="8" id="KW-1185">Reference proteome</keyword>
<evidence type="ECO:0000313" key="7">
    <source>
        <dbReference type="EMBL" id="EFS20745.1"/>
    </source>
</evidence>
<gene>
    <name evidence="7" type="ORF">FSBG_00242</name>
</gene>
<dbReference type="Proteomes" id="UP000002975">
    <property type="component" value="Unassembled WGS sequence"/>
</dbReference>